<dbReference type="SUPFAM" id="SSF53850">
    <property type="entry name" value="Periplasmic binding protein-like II"/>
    <property type="match status" value="1"/>
</dbReference>
<evidence type="ECO:0000256" key="1">
    <source>
        <dbReference type="ARBA" id="ARBA00009437"/>
    </source>
</evidence>
<dbReference type="STRING" id="1396826.PHA8399_04345"/>
<keyword evidence="4" id="KW-0804">Transcription</keyword>
<evidence type="ECO:0000313" key="6">
    <source>
        <dbReference type="EMBL" id="CUI02181.1"/>
    </source>
</evidence>
<proteinExistence type="inferred from homology"/>
<organism evidence="6 7">
    <name type="scientific">Leisingera aquaemixtae</name>
    <dbReference type="NCBI Taxonomy" id="1396826"/>
    <lineage>
        <taxon>Bacteria</taxon>
        <taxon>Pseudomonadati</taxon>
        <taxon>Pseudomonadota</taxon>
        <taxon>Alphaproteobacteria</taxon>
        <taxon>Rhodobacterales</taxon>
        <taxon>Roseobacteraceae</taxon>
        <taxon>Leisingera</taxon>
    </lineage>
</organism>
<dbReference type="AlphaFoldDB" id="A0A0P1HEG9"/>
<dbReference type="SUPFAM" id="SSF46785">
    <property type="entry name" value="Winged helix' DNA-binding domain"/>
    <property type="match status" value="1"/>
</dbReference>
<dbReference type="Pfam" id="PF03466">
    <property type="entry name" value="LysR_substrate"/>
    <property type="match status" value="1"/>
</dbReference>
<dbReference type="Gene3D" id="3.40.190.10">
    <property type="entry name" value="Periplasmic binding protein-like II"/>
    <property type="match status" value="1"/>
</dbReference>
<evidence type="ECO:0000313" key="7">
    <source>
        <dbReference type="Proteomes" id="UP000051326"/>
    </source>
</evidence>
<dbReference type="FunFam" id="1.10.10.10:FF:000001">
    <property type="entry name" value="LysR family transcriptional regulator"/>
    <property type="match status" value="1"/>
</dbReference>
<dbReference type="InterPro" id="IPR005119">
    <property type="entry name" value="LysR_subst-bd"/>
</dbReference>
<keyword evidence="2" id="KW-0805">Transcription regulation</keyword>
<dbReference type="PROSITE" id="PS50931">
    <property type="entry name" value="HTH_LYSR"/>
    <property type="match status" value="1"/>
</dbReference>
<gene>
    <name evidence="6" type="primary">catM</name>
    <name evidence="6" type="ORF">PHA8399_04345</name>
</gene>
<accession>A0A0P1HEG9</accession>
<name>A0A0P1HEG9_9RHOB</name>
<dbReference type="Proteomes" id="UP000051326">
    <property type="component" value="Unassembled WGS sequence"/>
</dbReference>
<evidence type="ECO:0000256" key="3">
    <source>
        <dbReference type="ARBA" id="ARBA00023125"/>
    </source>
</evidence>
<protein>
    <submittedName>
        <fullName evidence="6">Cat operon transcriptional regulator</fullName>
    </submittedName>
</protein>
<evidence type="ECO:0000256" key="2">
    <source>
        <dbReference type="ARBA" id="ARBA00023015"/>
    </source>
</evidence>
<dbReference type="GO" id="GO:0003700">
    <property type="term" value="F:DNA-binding transcription factor activity"/>
    <property type="evidence" value="ECO:0007669"/>
    <property type="project" value="InterPro"/>
</dbReference>
<dbReference type="Gene3D" id="1.10.10.10">
    <property type="entry name" value="Winged helix-like DNA-binding domain superfamily/Winged helix DNA-binding domain"/>
    <property type="match status" value="1"/>
</dbReference>
<dbReference type="InterPro" id="IPR000847">
    <property type="entry name" value="LysR_HTH_N"/>
</dbReference>
<evidence type="ECO:0000256" key="4">
    <source>
        <dbReference type="ARBA" id="ARBA00023163"/>
    </source>
</evidence>
<dbReference type="PANTHER" id="PTHR30126">
    <property type="entry name" value="HTH-TYPE TRANSCRIPTIONAL REGULATOR"/>
    <property type="match status" value="1"/>
</dbReference>
<dbReference type="PRINTS" id="PR00039">
    <property type="entry name" value="HTHLYSR"/>
</dbReference>
<dbReference type="InterPro" id="IPR036390">
    <property type="entry name" value="WH_DNA-bd_sf"/>
</dbReference>
<comment type="similarity">
    <text evidence="1">Belongs to the LysR transcriptional regulatory family.</text>
</comment>
<sequence>MDIELARTFLAVAETGSFLEAAKRVHVAQSTVSLRIRALEQQLGRSLFDRSKTGAALTEAGRHFQRHAQTLARTWMQAKLDAALPAGMETVLAVGAPSSLWDGFLTGALPGLRRALPEVAVRASAMASDALVQLFGQGGLDLMVAYRPKAAAGLAVEQLFEDEFVLVSSDPDTSTDPFGTEYVLVDWGPEFRADHLLVLPDIRTPGFQLDIGTLALQHLRNVPASAYFPKRLVAADLRAGWLRRIEGAPRFGYSAYAVISEGQRGEYAGQAVQFLRQYALGGGTVERDEAVGGV</sequence>
<dbReference type="EMBL" id="CYSR01000040">
    <property type="protein sequence ID" value="CUI02181.1"/>
    <property type="molecule type" value="Genomic_DNA"/>
</dbReference>
<reference evidence="6 7" key="1">
    <citation type="submission" date="2015-09" db="EMBL/GenBank/DDBJ databases">
        <authorList>
            <consortium name="Swine Surveillance"/>
        </authorList>
    </citation>
    <scope>NUCLEOTIDE SEQUENCE [LARGE SCALE GENOMIC DNA]</scope>
    <source>
        <strain evidence="6 7">CECT 8399</strain>
    </source>
</reference>
<dbReference type="InterPro" id="IPR036388">
    <property type="entry name" value="WH-like_DNA-bd_sf"/>
</dbReference>
<dbReference type="PANTHER" id="PTHR30126:SF21">
    <property type="entry name" value="TRANSCRIPTIONAL REGULATOR-RELATED"/>
    <property type="match status" value="1"/>
</dbReference>
<feature type="domain" description="HTH lysR-type" evidence="5">
    <location>
        <begin position="1"/>
        <end position="58"/>
    </location>
</feature>
<dbReference type="Pfam" id="PF00126">
    <property type="entry name" value="HTH_1"/>
    <property type="match status" value="1"/>
</dbReference>
<dbReference type="RefSeq" id="WP_058288125.1">
    <property type="nucleotide sequence ID" value="NZ_CYSR01000040.1"/>
</dbReference>
<dbReference type="GO" id="GO:0000976">
    <property type="term" value="F:transcription cis-regulatory region binding"/>
    <property type="evidence" value="ECO:0007669"/>
    <property type="project" value="TreeGrafter"/>
</dbReference>
<evidence type="ECO:0000259" key="5">
    <source>
        <dbReference type="PROSITE" id="PS50931"/>
    </source>
</evidence>
<keyword evidence="3" id="KW-0238">DNA-binding</keyword>